<organism evidence="3 4">
    <name type="scientific">Roseofilum capinflatum BLCC-M114</name>
    <dbReference type="NCBI Taxonomy" id="3022440"/>
    <lineage>
        <taxon>Bacteria</taxon>
        <taxon>Bacillati</taxon>
        <taxon>Cyanobacteriota</taxon>
        <taxon>Cyanophyceae</taxon>
        <taxon>Desertifilales</taxon>
        <taxon>Desertifilaceae</taxon>
        <taxon>Roseofilum</taxon>
        <taxon>Roseofilum capinflatum</taxon>
    </lineage>
</organism>
<comment type="caution">
    <text evidence="3">The sequence shown here is derived from an EMBL/GenBank/DDBJ whole genome shotgun (WGS) entry which is preliminary data.</text>
</comment>
<proteinExistence type="inferred from homology"/>
<evidence type="ECO:0000313" key="4">
    <source>
        <dbReference type="Proteomes" id="UP001235849"/>
    </source>
</evidence>
<dbReference type="PANTHER" id="PTHR46268">
    <property type="entry name" value="STRESS RESPONSE PROTEIN NHAX"/>
    <property type="match status" value="1"/>
</dbReference>
<sequence length="158" mass="17861">MVSRILVALDRSPISHTIFETALVLAQTYSAQLRLLHVLSSQSADSPPDPRMMSLGIEAQLSTDWVKSYHDQWQKFEQESLELLKTFADRSLKAGLEAELTQTYGNPGRMICDLAQSWNADLVVMGRREHSNLTEWFVGSVSNYVIHHVCCSVYLVHP</sequence>
<dbReference type="SUPFAM" id="SSF52402">
    <property type="entry name" value="Adenine nucleotide alpha hydrolases-like"/>
    <property type="match status" value="1"/>
</dbReference>
<dbReference type="Pfam" id="PF00582">
    <property type="entry name" value="Usp"/>
    <property type="match status" value="1"/>
</dbReference>
<dbReference type="Proteomes" id="UP001235849">
    <property type="component" value="Unassembled WGS sequence"/>
</dbReference>
<feature type="domain" description="UspA" evidence="2">
    <location>
        <begin position="1"/>
        <end position="157"/>
    </location>
</feature>
<dbReference type="EMBL" id="JAQOSO010000007">
    <property type="protein sequence ID" value="MDJ1172832.1"/>
    <property type="molecule type" value="Genomic_DNA"/>
</dbReference>
<evidence type="ECO:0000259" key="2">
    <source>
        <dbReference type="Pfam" id="PF00582"/>
    </source>
</evidence>
<reference evidence="3 4" key="1">
    <citation type="submission" date="2023-01" db="EMBL/GenBank/DDBJ databases">
        <title>Novel diversity within Roseofilum (Cyanobacteria; Desertifilaceae) from marine benthic mats with descriptions of four novel species.</title>
        <authorList>
            <person name="Wang Y."/>
            <person name="Berthold D.E."/>
            <person name="Hu J."/>
            <person name="Lefler F.W."/>
            <person name="Laughinghouse H.D. IV."/>
        </authorList>
    </citation>
    <scope>NUCLEOTIDE SEQUENCE [LARGE SCALE GENOMIC DNA]</scope>
    <source>
        <strain evidence="3 4">BLCC-M114</strain>
    </source>
</reference>
<dbReference type="CDD" id="cd00293">
    <property type="entry name" value="USP-like"/>
    <property type="match status" value="1"/>
</dbReference>
<dbReference type="PANTHER" id="PTHR46268:SF8">
    <property type="entry name" value="UNIVERSAL STRESS PROTEIN SLL1388"/>
    <property type="match status" value="1"/>
</dbReference>
<dbReference type="PRINTS" id="PR01438">
    <property type="entry name" value="UNVRSLSTRESS"/>
</dbReference>
<dbReference type="InterPro" id="IPR006016">
    <property type="entry name" value="UspA"/>
</dbReference>
<protein>
    <submittedName>
        <fullName evidence="3">Universal stress protein</fullName>
    </submittedName>
</protein>
<comment type="similarity">
    <text evidence="1">Belongs to the universal stress protein A family.</text>
</comment>
<dbReference type="InterPro" id="IPR014729">
    <property type="entry name" value="Rossmann-like_a/b/a_fold"/>
</dbReference>
<dbReference type="Gene3D" id="3.40.50.620">
    <property type="entry name" value="HUPs"/>
    <property type="match status" value="1"/>
</dbReference>
<accession>A0ABT7B0Y2</accession>
<name>A0ABT7B0Y2_9CYAN</name>
<gene>
    <name evidence="3" type="ORF">PMG25_01860</name>
</gene>
<keyword evidence="4" id="KW-1185">Reference proteome</keyword>
<dbReference type="RefSeq" id="WP_283765212.1">
    <property type="nucleotide sequence ID" value="NZ_JAQOSO010000007.1"/>
</dbReference>
<evidence type="ECO:0000313" key="3">
    <source>
        <dbReference type="EMBL" id="MDJ1172832.1"/>
    </source>
</evidence>
<dbReference type="InterPro" id="IPR006015">
    <property type="entry name" value="Universal_stress_UspA"/>
</dbReference>
<evidence type="ECO:0000256" key="1">
    <source>
        <dbReference type="ARBA" id="ARBA00008791"/>
    </source>
</evidence>